<proteinExistence type="predicted"/>
<dbReference type="InterPro" id="IPR008928">
    <property type="entry name" value="6-hairpin_glycosidase_sf"/>
</dbReference>
<dbReference type="InterPro" id="IPR006775">
    <property type="entry name" value="GH116_catalytic"/>
</dbReference>
<feature type="domain" description="Glycosyl-hydrolase family 116 catalytic region" evidence="2">
    <location>
        <begin position="1"/>
        <end position="221"/>
    </location>
</feature>
<protein>
    <submittedName>
        <fullName evidence="3">Glycosyl-hydrolase family 116, catalytic region</fullName>
    </submittedName>
</protein>
<organism evidence="3 4">
    <name type="scientific">Popillia japonica</name>
    <name type="common">Japanese beetle</name>
    <dbReference type="NCBI Taxonomy" id="7064"/>
    <lineage>
        <taxon>Eukaryota</taxon>
        <taxon>Metazoa</taxon>
        <taxon>Ecdysozoa</taxon>
        <taxon>Arthropoda</taxon>
        <taxon>Hexapoda</taxon>
        <taxon>Insecta</taxon>
        <taxon>Pterygota</taxon>
        <taxon>Neoptera</taxon>
        <taxon>Endopterygota</taxon>
        <taxon>Coleoptera</taxon>
        <taxon>Polyphaga</taxon>
        <taxon>Scarabaeiformia</taxon>
        <taxon>Scarabaeidae</taxon>
        <taxon>Rutelinae</taxon>
        <taxon>Popillia</taxon>
    </lineage>
</organism>
<reference evidence="3 4" key="1">
    <citation type="journal article" date="2024" name="BMC Genomics">
        <title>De novo assembly and annotation of Popillia japonica's genome with initial clues to its potential as an invasive pest.</title>
        <authorList>
            <person name="Cucini C."/>
            <person name="Boschi S."/>
            <person name="Funari R."/>
            <person name="Cardaioli E."/>
            <person name="Iannotti N."/>
            <person name="Marturano G."/>
            <person name="Paoli F."/>
            <person name="Bruttini M."/>
            <person name="Carapelli A."/>
            <person name="Frati F."/>
            <person name="Nardi F."/>
        </authorList>
    </citation>
    <scope>NUCLEOTIDE SEQUENCE [LARGE SCALE GENOMIC DNA]</scope>
    <source>
        <strain evidence="3">DMR45628</strain>
    </source>
</reference>
<comment type="caution">
    <text evidence="3">The sequence shown here is derived from an EMBL/GenBank/DDBJ whole genome shotgun (WGS) entry which is preliminary data.</text>
</comment>
<dbReference type="SUPFAM" id="SSF48208">
    <property type="entry name" value="Six-hairpin glycosidases"/>
    <property type="match status" value="1"/>
</dbReference>
<dbReference type="InterPro" id="IPR052566">
    <property type="entry name" value="Non-lysos_glucosylceramidase"/>
</dbReference>
<dbReference type="GO" id="GO:0005975">
    <property type="term" value="P:carbohydrate metabolic process"/>
    <property type="evidence" value="ECO:0007669"/>
    <property type="project" value="InterPro"/>
</dbReference>
<dbReference type="EMBL" id="JASPKY010000147">
    <property type="protein sequence ID" value="KAK9730433.1"/>
    <property type="molecule type" value="Genomic_DNA"/>
</dbReference>
<name>A0AAW1L925_POPJA</name>
<dbReference type="PANTHER" id="PTHR12654:SF0">
    <property type="entry name" value="NON-LYSOSOMAL GLUCOSYLCERAMIDASE"/>
    <property type="match status" value="1"/>
</dbReference>
<keyword evidence="1" id="KW-0472">Membrane</keyword>
<accession>A0AAW1L925</accession>
<evidence type="ECO:0000256" key="1">
    <source>
        <dbReference type="SAM" id="Phobius"/>
    </source>
</evidence>
<dbReference type="AlphaFoldDB" id="A0AAW1L925"/>
<evidence type="ECO:0000313" key="3">
    <source>
        <dbReference type="EMBL" id="KAK9730433.1"/>
    </source>
</evidence>
<dbReference type="InterPro" id="IPR012341">
    <property type="entry name" value="6hp_glycosidase-like_sf"/>
</dbReference>
<keyword evidence="1" id="KW-0812">Transmembrane</keyword>
<evidence type="ECO:0000313" key="4">
    <source>
        <dbReference type="Proteomes" id="UP001458880"/>
    </source>
</evidence>
<gene>
    <name evidence="3" type="ORF">QE152_g15200</name>
</gene>
<dbReference type="Pfam" id="PF04685">
    <property type="entry name" value="DUF608"/>
    <property type="match status" value="1"/>
</dbReference>
<keyword evidence="4" id="KW-1185">Reference proteome</keyword>
<dbReference type="GO" id="GO:0008422">
    <property type="term" value="F:beta-glucosidase activity"/>
    <property type="evidence" value="ECO:0007669"/>
    <property type="project" value="TreeGrafter"/>
</dbReference>
<dbReference type="PANTHER" id="PTHR12654">
    <property type="entry name" value="BILE ACID BETA-GLUCOSIDASE-RELATED"/>
    <property type="match status" value="1"/>
</dbReference>
<evidence type="ECO:0000259" key="2">
    <source>
        <dbReference type="Pfam" id="PF04685"/>
    </source>
</evidence>
<feature type="transmembrane region" description="Helical" evidence="1">
    <location>
        <begin position="36"/>
        <end position="57"/>
    </location>
</feature>
<sequence length="223" mass="25181">MYKACDTVMEFTKQFDEDDDGLIENSGTPDQTYDSWVMTGSSAYCGGLWLVALFGMAEMSKQLGNKGKTQEYSLLFERAVKSFEHKLWNGKFYKFDCNKSNDNVIMSDQLCGHWYLRCSGFGYEIIPKSNVLSALKTVFQNNVMWFGNGYMGAVNGFTTNGEIDVNTIQSEEAWTGVTFALASTMIHEGMMQEAWRTAGGMHLTMKDKLGLSFDTPEALYERF</sequence>
<dbReference type="Gene3D" id="1.50.10.10">
    <property type="match status" value="1"/>
</dbReference>
<keyword evidence="1" id="KW-1133">Transmembrane helix</keyword>
<dbReference type="Proteomes" id="UP001458880">
    <property type="component" value="Unassembled WGS sequence"/>
</dbReference>